<evidence type="ECO:0000313" key="3">
    <source>
        <dbReference type="Proteomes" id="UP000664034"/>
    </source>
</evidence>
<feature type="compositionally biased region" description="Basic and acidic residues" evidence="1">
    <location>
        <begin position="28"/>
        <end position="57"/>
    </location>
</feature>
<organism evidence="2 3">
    <name type="scientific">Fibrella rubiginis</name>
    <dbReference type="NCBI Taxonomy" id="2817060"/>
    <lineage>
        <taxon>Bacteria</taxon>
        <taxon>Pseudomonadati</taxon>
        <taxon>Bacteroidota</taxon>
        <taxon>Cytophagia</taxon>
        <taxon>Cytophagales</taxon>
        <taxon>Spirosomataceae</taxon>
        <taxon>Fibrella</taxon>
    </lineage>
</organism>
<name>A0A939K7J3_9BACT</name>
<dbReference type="AlphaFoldDB" id="A0A939K7J3"/>
<evidence type="ECO:0000256" key="1">
    <source>
        <dbReference type="SAM" id="MobiDB-lite"/>
    </source>
</evidence>
<protein>
    <submittedName>
        <fullName evidence="2">Uncharacterized protein</fullName>
    </submittedName>
</protein>
<accession>A0A939K7J3</accession>
<dbReference type="RefSeq" id="WP_207367544.1">
    <property type="nucleotide sequence ID" value="NZ_JAFMYV010000021.1"/>
</dbReference>
<dbReference type="EMBL" id="JAFMYV010000021">
    <property type="protein sequence ID" value="MBO0940013.1"/>
    <property type="molecule type" value="Genomic_DNA"/>
</dbReference>
<dbReference type="Proteomes" id="UP000664034">
    <property type="component" value="Unassembled WGS sequence"/>
</dbReference>
<sequence length="86" mass="10045">MEAIDNVLTPKEQNARLVARYKAFLKRREEEHAKDEADPERQKRRAEAQAELKRQNEEAGTPLVTVHNTAKQDGSVRVRYRFVRSL</sequence>
<reference evidence="2" key="1">
    <citation type="submission" date="2021-03" db="EMBL/GenBank/DDBJ databases">
        <title>Fibrella sp. HMF5335 genome sequencing and assembly.</title>
        <authorList>
            <person name="Kang H."/>
            <person name="Kim H."/>
            <person name="Bae S."/>
            <person name="Joh K."/>
        </authorList>
    </citation>
    <scope>NUCLEOTIDE SEQUENCE</scope>
    <source>
        <strain evidence="2">HMF5335</strain>
    </source>
</reference>
<evidence type="ECO:0000313" key="2">
    <source>
        <dbReference type="EMBL" id="MBO0940013.1"/>
    </source>
</evidence>
<feature type="region of interest" description="Disordered" evidence="1">
    <location>
        <begin position="28"/>
        <end position="70"/>
    </location>
</feature>
<keyword evidence="3" id="KW-1185">Reference proteome</keyword>
<comment type="caution">
    <text evidence="2">The sequence shown here is derived from an EMBL/GenBank/DDBJ whole genome shotgun (WGS) entry which is preliminary data.</text>
</comment>
<gene>
    <name evidence="2" type="ORF">J2I47_25940</name>
</gene>
<proteinExistence type="predicted"/>